<organism evidence="1 2">
    <name type="scientific">Guyanagaster necrorhizus</name>
    <dbReference type="NCBI Taxonomy" id="856835"/>
    <lineage>
        <taxon>Eukaryota</taxon>
        <taxon>Fungi</taxon>
        <taxon>Dikarya</taxon>
        <taxon>Basidiomycota</taxon>
        <taxon>Agaricomycotina</taxon>
        <taxon>Agaricomycetes</taxon>
        <taxon>Agaricomycetidae</taxon>
        <taxon>Agaricales</taxon>
        <taxon>Marasmiineae</taxon>
        <taxon>Physalacriaceae</taxon>
        <taxon>Guyanagaster</taxon>
    </lineage>
</organism>
<evidence type="ECO:0000313" key="1">
    <source>
        <dbReference type="EMBL" id="KAG7445638.1"/>
    </source>
</evidence>
<dbReference type="RefSeq" id="XP_043039138.1">
    <property type="nucleotide sequence ID" value="XM_043186419.1"/>
</dbReference>
<gene>
    <name evidence="1" type="ORF">BT62DRAFT_932794</name>
</gene>
<name>A0A9P8ARR3_9AGAR</name>
<dbReference type="EMBL" id="MU250536">
    <property type="protein sequence ID" value="KAG7445638.1"/>
    <property type="molecule type" value="Genomic_DNA"/>
</dbReference>
<dbReference type="Proteomes" id="UP000812287">
    <property type="component" value="Unassembled WGS sequence"/>
</dbReference>
<evidence type="ECO:0000313" key="2">
    <source>
        <dbReference type="Proteomes" id="UP000812287"/>
    </source>
</evidence>
<sequence>MKTPETPTFLRDRDKRENLSAKLRTKSGRAGMFYLSDPADGSAPTKIAILFAEARRVRNS</sequence>
<proteinExistence type="predicted"/>
<dbReference type="AlphaFoldDB" id="A0A9P8ARR3"/>
<keyword evidence="2" id="KW-1185">Reference proteome</keyword>
<reference evidence="1" key="1">
    <citation type="submission" date="2020-11" db="EMBL/GenBank/DDBJ databases">
        <title>Adaptations for nitrogen fixation in a non-lichenized fungal sporocarp promotes dispersal by wood-feeding termites.</title>
        <authorList>
            <consortium name="DOE Joint Genome Institute"/>
            <person name="Koch R.A."/>
            <person name="Yoon G."/>
            <person name="Arayal U."/>
            <person name="Lail K."/>
            <person name="Amirebrahimi M."/>
            <person name="Labutti K."/>
            <person name="Lipzen A."/>
            <person name="Riley R."/>
            <person name="Barry K."/>
            <person name="Henrissat B."/>
            <person name="Grigoriev I.V."/>
            <person name="Herr J.R."/>
            <person name="Aime M.C."/>
        </authorList>
    </citation>
    <scope>NUCLEOTIDE SEQUENCE</scope>
    <source>
        <strain evidence="1">MCA 3950</strain>
    </source>
</reference>
<comment type="caution">
    <text evidence="1">The sequence shown here is derived from an EMBL/GenBank/DDBJ whole genome shotgun (WGS) entry which is preliminary data.</text>
</comment>
<dbReference type="GeneID" id="66108716"/>
<accession>A0A9P8ARR3</accession>
<protein>
    <submittedName>
        <fullName evidence="1">Uncharacterized protein</fullName>
    </submittedName>
</protein>